<organism evidence="1 2">
    <name type="scientific">Aeromonas sobria</name>
    <dbReference type="NCBI Taxonomy" id="646"/>
    <lineage>
        <taxon>Bacteria</taxon>
        <taxon>Pseudomonadati</taxon>
        <taxon>Pseudomonadota</taxon>
        <taxon>Gammaproteobacteria</taxon>
        <taxon>Aeromonadales</taxon>
        <taxon>Aeromonadaceae</taxon>
        <taxon>Aeromonas</taxon>
    </lineage>
</organism>
<sequence length="135" mass="15051">MYQMNEGALLIPQQWRDESLHVFVLPGDTVNLVVNRSPFEFGLAPETVYQQTLSQFAAHLKGYQELASWEVQLDGQAAPAIEYTWRSTEGPMHQVVVMQVRGTLLLTFTITVAGTLQDEQKQALLDVIATFKAAG</sequence>
<comment type="caution">
    <text evidence="1">The sequence shown here is derived from an EMBL/GenBank/DDBJ whole genome shotgun (WGS) entry which is preliminary data.</text>
</comment>
<dbReference type="Proteomes" id="UP000179934">
    <property type="component" value="Unassembled WGS sequence"/>
</dbReference>
<dbReference type="OrthoDB" id="8775251at2"/>
<gene>
    <name evidence="1" type="ORF">BJD16_18185</name>
</gene>
<dbReference type="STRING" id="646.BJD16_18185"/>
<dbReference type="InterPro" id="IPR016123">
    <property type="entry name" value="Mog1/PsbP_a/b/a-sand"/>
</dbReference>
<accession>A0A1S2CPF5</accession>
<name>A0A1S2CPF5_AERSO</name>
<protein>
    <recommendedName>
        <fullName evidence="3">DUF1795 domain-containing protein</fullName>
    </recommendedName>
</protein>
<dbReference type="Pfam" id="PF08786">
    <property type="entry name" value="DcrB"/>
    <property type="match status" value="1"/>
</dbReference>
<dbReference type="Gene3D" id="3.40.1000.10">
    <property type="entry name" value="Mog1/PsbP, alpha/beta/alpha sandwich"/>
    <property type="match status" value="1"/>
</dbReference>
<reference evidence="1 2" key="1">
    <citation type="submission" date="2016-09" db="EMBL/GenBank/DDBJ databases">
        <title>Draft Genome Sequence of Aeromonas sobria Strain 08005, Isolated from Sick Rana catesbeiana.</title>
        <authorList>
            <person name="Yang Q."/>
        </authorList>
    </citation>
    <scope>NUCLEOTIDE SEQUENCE [LARGE SCALE GENOMIC DNA]</scope>
    <source>
        <strain evidence="1 2">08005</strain>
    </source>
</reference>
<evidence type="ECO:0000313" key="1">
    <source>
        <dbReference type="EMBL" id="OHY90635.1"/>
    </source>
</evidence>
<dbReference type="AlphaFoldDB" id="A0A1S2CPF5"/>
<evidence type="ECO:0000313" key="2">
    <source>
        <dbReference type="Proteomes" id="UP000179934"/>
    </source>
</evidence>
<dbReference type="RefSeq" id="WP_042022619.1">
    <property type="nucleotide sequence ID" value="NZ_CDBW01000033.1"/>
</dbReference>
<dbReference type="EMBL" id="MKFU01000028">
    <property type="protein sequence ID" value="OHY90635.1"/>
    <property type="molecule type" value="Genomic_DNA"/>
</dbReference>
<proteinExistence type="predicted"/>
<evidence type="ECO:0008006" key="3">
    <source>
        <dbReference type="Google" id="ProtNLM"/>
    </source>
</evidence>
<dbReference type="SUPFAM" id="SSF55724">
    <property type="entry name" value="Mog1p/PsbP-like"/>
    <property type="match status" value="1"/>
</dbReference>
<dbReference type="GeneID" id="58923407"/>
<dbReference type="InterPro" id="IPR014894">
    <property type="entry name" value="DcrB/EagT6"/>
</dbReference>